<dbReference type="Proteomes" id="UP000295719">
    <property type="component" value="Unassembled WGS sequence"/>
</dbReference>
<feature type="transmembrane region" description="Helical" evidence="7">
    <location>
        <begin position="214"/>
        <end position="233"/>
    </location>
</feature>
<feature type="transmembrane region" description="Helical" evidence="7">
    <location>
        <begin position="131"/>
        <end position="151"/>
    </location>
</feature>
<dbReference type="PRINTS" id="PR00953">
    <property type="entry name" value="TYPE3IMRPROT"/>
</dbReference>
<evidence type="ECO:0000313" key="8">
    <source>
        <dbReference type="EMBL" id="TCV96671.1"/>
    </source>
</evidence>
<reference evidence="8 9" key="1">
    <citation type="submission" date="2019-03" db="EMBL/GenBank/DDBJ databases">
        <title>Genomic Encyclopedia of Type Strains, Phase IV (KMG-IV): sequencing the most valuable type-strain genomes for metagenomic binning, comparative biology and taxonomic classification.</title>
        <authorList>
            <person name="Goeker M."/>
        </authorList>
    </citation>
    <scope>NUCLEOTIDE SEQUENCE [LARGE SCALE GENOMIC DNA]</scope>
    <source>
        <strain evidence="8 9">DSM 19580</strain>
    </source>
</reference>
<dbReference type="GO" id="GO:0005886">
    <property type="term" value="C:plasma membrane"/>
    <property type="evidence" value="ECO:0007669"/>
    <property type="project" value="UniProtKB-SubCell"/>
</dbReference>
<feature type="transmembrane region" description="Helical" evidence="7">
    <location>
        <begin position="181"/>
        <end position="202"/>
    </location>
</feature>
<dbReference type="NCBIfam" id="TIGR01401">
    <property type="entry name" value="fliR_like_III"/>
    <property type="match status" value="1"/>
</dbReference>
<dbReference type="PANTHER" id="PTHR30065:SF1">
    <property type="entry name" value="SURFACE PRESENTATION OF ANTIGENS PROTEIN SPAR"/>
    <property type="match status" value="1"/>
</dbReference>
<keyword evidence="4 7" id="KW-0812">Transmembrane</keyword>
<comment type="caution">
    <text evidence="8">The sequence shown here is derived from an EMBL/GenBank/DDBJ whole genome shotgun (WGS) entry which is preliminary data.</text>
</comment>
<evidence type="ECO:0000256" key="6">
    <source>
        <dbReference type="ARBA" id="ARBA00023136"/>
    </source>
</evidence>
<dbReference type="OrthoDB" id="9807748at2"/>
<evidence type="ECO:0000313" key="9">
    <source>
        <dbReference type="Proteomes" id="UP000295719"/>
    </source>
</evidence>
<evidence type="ECO:0000256" key="1">
    <source>
        <dbReference type="ARBA" id="ARBA00004651"/>
    </source>
</evidence>
<dbReference type="RefSeq" id="WP_131865255.1">
    <property type="nucleotide sequence ID" value="NZ_SMCR01000004.1"/>
</dbReference>
<keyword evidence="3 7" id="KW-1003">Cell membrane</keyword>
<name>A0A4R3YVJ9_9GAMM</name>
<dbReference type="InterPro" id="IPR006304">
    <property type="entry name" value="T3SS_SpaR/YscT"/>
</dbReference>
<feature type="transmembrane region" description="Helical" evidence="7">
    <location>
        <begin position="78"/>
        <end position="98"/>
    </location>
</feature>
<evidence type="ECO:0000256" key="4">
    <source>
        <dbReference type="ARBA" id="ARBA00022692"/>
    </source>
</evidence>
<dbReference type="GO" id="GO:0006605">
    <property type="term" value="P:protein targeting"/>
    <property type="evidence" value="ECO:0007669"/>
    <property type="project" value="UniProtKB-UniRule"/>
</dbReference>
<keyword evidence="5 7" id="KW-1133">Transmembrane helix</keyword>
<keyword evidence="9" id="KW-1185">Reference proteome</keyword>
<dbReference type="Pfam" id="PF01311">
    <property type="entry name" value="Bac_export_1"/>
    <property type="match status" value="1"/>
</dbReference>
<dbReference type="PANTHER" id="PTHR30065">
    <property type="entry name" value="FLAGELLAR BIOSYNTHETIC PROTEIN FLIR"/>
    <property type="match status" value="1"/>
</dbReference>
<accession>A0A4R3YVJ9</accession>
<gene>
    <name evidence="8" type="ORF">EDC52_104111</name>
</gene>
<evidence type="ECO:0000256" key="2">
    <source>
        <dbReference type="ARBA" id="ARBA00009772"/>
    </source>
</evidence>
<proteinExistence type="inferred from homology"/>
<protein>
    <submittedName>
        <fullName evidence="8">Type III secretion protein T</fullName>
    </submittedName>
</protein>
<organism evidence="8 9">
    <name type="scientific">Biostraticola tofi</name>
    <dbReference type="NCBI Taxonomy" id="466109"/>
    <lineage>
        <taxon>Bacteria</taxon>
        <taxon>Pseudomonadati</taxon>
        <taxon>Pseudomonadota</taxon>
        <taxon>Gammaproteobacteria</taxon>
        <taxon>Enterobacterales</taxon>
        <taxon>Bruguierivoracaceae</taxon>
        <taxon>Biostraticola</taxon>
    </lineage>
</organism>
<evidence type="ECO:0000256" key="3">
    <source>
        <dbReference type="ARBA" id="ARBA00022475"/>
    </source>
</evidence>
<keyword evidence="6 7" id="KW-0472">Membrane</keyword>
<dbReference type="EMBL" id="SMCR01000004">
    <property type="protein sequence ID" value="TCV96671.1"/>
    <property type="molecule type" value="Genomic_DNA"/>
</dbReference>
<dbReference type="AlphaFoldDB" id="A0A4R3YVJ9"/>
<evidence type="ECO:0000256" key="5">
    <source>
        <dbReference type="ARBA" id="ARBA00022989"/>
    </source>
</evidence>
<comment type="subcellular location">
    <subcellularLocation>
        <location evidence="1 7">Cell membrane</location>
        <topology evidence="1 7">Multi-pass membrane protein</topology>
    </subcellularLocation>
</comment>
<comment type="similarity">
    <text evidence="2 7">Belongs to the FliR/MopE/SpaR family.</text>
</comment>
<evidence type="ECO:0000256" key="7">
    <source>
        <dbReference type="RuleBase" id="RU362072"/>
    </source>
</evidence>
<sequence>MDHSTILQIFTYLAELSLSSVRLLPLFFLMPFLSHSLISNTIRMPVVMLMGAALWPHSWGELNSLPIGQWLWLIGREAFIGLVLAVVLAWPFWVMHGLGSLIDFQRGATISSTLDPVSGVDASELANLFNLYAAAVFLQGGGLGIMVQLYADSFRLCGPLSECTPVIGPMLAQLSELMVKMIVLASPVLIALLLTEVILGLLSRFAPQMNAFSISLTIKSFIAFLMLVIYFSMTVPSAFRQMWPAHSNWRYLLIPVAG</sequence>
<dbReference type="InterPro" id="IPR002010">
    <property type="entry name" value="T3SS_IM_R"/>
</dbReference>
<comment type="caution">
    <text evidence="7">Lacks conserved residue(s) required for the propagation of feature annotation.</text>
</comment>